<protein>
    <submittedName>
        <fullName evidence="2">Helix-turn-helix domain-containing protein</fullName>
    </submittedName>
</protein>
<organism evidence="2 3">
    <name type="scientific">Saccharopolyspora cebuensis</name>
    <dbReference type="NCBI Taxonomy" id="418759"/>
    <lineage>
        <taxon>Bacteria</taxon>
        <taxon>Bacillati</taxon>
        <taxon>Actinomycetota</taxon>
        <taxon>Actinomycetes</taxon>
        <taxon>Pseudonocardiales</taxon>
        <taxon>Pseudonocardiaceae</taxon>
        <taxon>Saccharopolyspora</taxon>
    </lineage>
</organism>
<dbReference type="InterPro" id="IPR010982">
    <property type="entry name" value="Lambda_DNA-bd_dom_sf"/>
</dbReference>
<feature type="domain" description="HTH cro/C1-type" evidence="1">
    <location>
        <begin position="18"/>
        <end position="72"/>
    </location>
</feature>
<keyword evidence="3" id="KW-1185">Reference proteome</keyword>
<dbReference type="Pfam" id="PF13560">
    <property type="entry name" value="HTH_31"/>
    <property type="match status" value="1"/>
</dbReference>
<evidence type="ECO:0000259" key="1">
    <source>
        <dbReference type="PROSITE" id="PS50943"/>
    </source>
</evidence>
<dbReference type="EMBL" id="JBGEHV010000056">
    <property type="protein sequence ID" value="MEY8042423.1"/>
    <property type="molecule type" value="Genomic_DNA"/>
</dbReference>
<dbReference type="Proteomes" id="UP001564626">
    <property type="component" value="Unassembled WGS sequence"/>
</dbReference>
<evidence type="ECO:0000313" key="3">
    <source>
        <dbReference type="Proteomes" id="UP001564626"/>
    </source>
</evidence>
<dbReference type="RefSeq" id="WP_345357011.1">
    <property type="nucleotide sequence ID" value="NZ_BAABII010000003.1"/>
</dbReference>
<dbReference type="InterPro" id="IPR001387">
    <property type="entry name" value="Cro/C1-type_HTH"/>
</dbReference>
<gene>
    <name evidence="2" type="ORF">AB8O55_23685</name>
</gene>
<evidence type="ECO:0000313" key="2">
    <source>
        <dbReference type="EMBL" id="MEY8042423.1"/>
    </source>
</evidence>
<dbReference type="PROSITE" id="PS50943">
    <property type="entry name" value="HTH_CROC1"/>
    <property type="match status" value="1"/>
</dbReference>
<name>A0ABV4CPK1_9PSEU</name>
<dbReference type="SMART" id="SM00530">
    <property type="entry name" value="HTH_XRE"/>
    <property type="match status" value="1"/>
</dbReference>
<dbReference type="Gene3D" id="1.10.260.40">
    <property type="entry name" value="lambda repressor-like DNA-binding domains"/>
    <property type="match status" value="1"/>
</dbReference>
<dbReference type="Pfam" id="PF19054">
    <property type="entry name" value="DUF5753"/>
    <property type="match status" value="1"/>
</dbReference>
<dbReference type="SUPFAM" id="SSF47413">
    <property type="entry name" value="lambda repressor-like DNA-binding domains"/>
    <property type="match status" value="1"/>
</dbReference>
<dbReference type="InterPro" id="IPR043917">
    <property type="entry name" value="DUF5753"/>
</dbReference>
<proteinExistence type="predicted"/>
<comment type="caution">
    <text evidence="2">The sequence shown here is derived from an EMBL/GenBank/DDBJ whole genome shotgun (WGS) entry which is preliminary data.</text>
</comment>
<sequence>MSRSRAGSPKARALAAELRRLREEAGVGVRQLARLMDVSHGWVTRTEAGSRPITVDDVSAILSALGMSSADRERLVEMAREADEPDWIRPGIPGVRDELVTLIEYERTATQITEAAPLLIPGLLQTADYARAVMRDLPGPEREAKIGMRAGRRDLLDKRNGPRFEAIIAEHVLADQVCPPEAQADQLRHLAKMIEQPNVTIRVLPAGRHRWLPVHSGHFMFFEFPQASPIVHLETLASGVFLSSAATIEVYRQAVGTLREAAMSEDATAEFIAARINSAEENS</sequence>
<accession>A0ABV4CPK1</accession>
<reference evidence="2 3" key="1">
    <citation type="submission" date="2024-08" db="EMBL/GenBank/DDBJ databases">
        <title>Genome mining of Saccharopolyspora cebuensis PGLac3 from Nigerian medicinal plant.</title>
        <authorList>
            <person name="Ezeobiora C.E."/>
            <person name="Igbokwe N.H."/>
            <person name="Amin D.H."/>
            <person name="Mendie U.E."/>
        </authorList>
    </citation>
    <scope>NUCLEOTIDE SEQUENCE [LARGE SCALE GENOMIC DNA]</scope>
    <source>
        <strain evidence="2 3">PGLac3</strain>
    </source>
</reference>
<dbReference type="CDD" id="cd00093">
    <property type="entry name" value="HTH_XRE"/>
    <property type="match status" value="1"/>
</dbReference>